<feature type="active site" description="Proton donor 2" evidence="33">
    <location>
        <position position="415"/>
    </location>
</feature>
<evidence type="ECO:0000256" key="23">
    <source>
        <dbReference type="ARBA" id="ARBA00023136"/>
    </source>
</evidence>
<feature type="binding site" evidence="34">
    <location>
        <position position="333"/>
    </location>
    <ligand>
        <name>Zn(2+)</name>
        <dbReference type="ChEBI" id="CHEBI:29105"/>
        <label>2</label>
        <note>catalytic</note>
    </ligand>
</feature>
<comment type="catalytic activity">
    <reaction evidence="2">
        <text>angiotensin II + H2O = angiotensin-(1-7) + L-phenylalanine</text>
        <dbReference type="Rhea" id="RHEA:26554"/>
        <dbReference type="ChEBI" id="CHEBI:15377"/>
        <dbReference type="ChEBI" id="CHEBI:58095"/>
        <dbReference type="ChEBI" id="CHEBI:58506"/>
        <dbReference type="ChEBI" id="CHEBI:58922"/>
        <dbReference type="EC" id="3.4.17.23"/>
    </reaction>
    <physiologicalReaction direction="left-to-right" evidence="2">
        <dbReference type="Rhea" id="RHEA:26555"/>
    </physiologicalReaction>
</comment>
<keyword evidence="12" id="KW-0964">Secreted</keyword>
<dbReference type="CDD" id="cd06461">
    <property type="entry name" value="M2_ACE"/>
    <property type="match status" value="1"/>
</dbReference>
<dbReference type="GO" id="GO:0008241">
    <property type="term" value="F:peptidyl-dipeptidase activity"/>
    <property type="evidence" value="ECO:0007669"/>
    <property type="project" value="InterPro"/>
</dbReference>
<dbReference type="EMBL" id="LZPO01057484">
    <property type="protein sequence ID" value="OBS71437.1"/>
    <property type="molecule type" value="Genomic_DNA"/>
</dbReference>
<feature type="active site" description="Proton acceptor 2" evidence="33">
    <location>
        <position position="306"/>
    </location>
</feature>
<proteinExistence type="inferred from homology"/>
<evidence type="ECO:0000256" key="25">
    <source>
        <dbReference type="ARBA" id="ARBA00023180"/>
    </source>
</evidence>
<evidence type="ECO:0000256" key="9">
    <source>
        <dbReference type="ARBA" id="ARBA00008139"/>
    </source>
</evidence>
<comment type="cofactor">
    <cofactor evidence="3">
        <name>chloride</name>
        <dbReference type="ChEBI" id="CHEBI:17996"/>
    </cofactor>
</comment>
<dbReference type="InterPro" id="IPR001548">
    <property type="entry name" value="Peptidase_M2"/>
</dbReference>
<keyword evidence="23 35" id="KW-0472">Membrane</keyword>
<evidence type="ECO:0000256" key="35">
    <source>
        <dbReference type="PROSITE-ProRule" id="PRU01354"/>
    </source>
</evidence>
<feature type="binding site" evidence="34">
    <location>
        <position position="305"/>
    </location>
    <ligand>
        <name>Zn(2+)</name>
        <dbReference type="ChEBI" id="CHEBI:29105"/>
        <label>2</label>
        <note>catalytic</note>
    </ligand>
</feature>
<evidence type="ECO:0000256" key="8">
    <source>
        <dbReference type="ARBA" id="ARBA00004613"/>
    </source>
</evidence>
<dbReference type="EC" id="3.4.-.-" evidence="37"/>
<dbReference type="PRINTS" id="PR00791">
    <property type="entry name" value="PEPDIPTASEA"/>
</dbReference>
<keyword evidence="41" id="KW-1185">Reference proteome</keyword>
<evidence type="ECO:0000256" key="38">
    <source>
        <dbReference type="SAM" id="Phobius"/>
    </source>
</evidence>
<keyword evidence="19 37" id="KW-0378">Hydrolase</keyword>
<name>A0A1A6H1E5_NEOLE</name>
<keyword evidence="27" id="KW-0966">Cell projection</keyword>
<feature type="non-terminal residue" evidence="40">
    <location>
        <position position="679"/>
    </location>
</feature>
<protein>
    <recommendedName>
        <fullName evidence="37">Angiotensin-converting enzyme</fullName>
        <ecNumber evidence="37">3.4.-.-</ecNumber>
    </recommendedName>
</protein>
<keyword evidence="10 35" id="KW-1003">Cell membrane</keyword>
<keyword evidence="18" id="KW-0732">Signal</keyword>
<keyword evidence="15 37" id="KW-0645">Protease</keyword>
<keyword evidence="13" id="KW-0597">Phosphoprotein</keyword>
<comment type="subcellular location">
    <subcellularLocation>
        <location evidence="5">Apical cell membrane</location>
    </subcellularLocation>
    <subcellularLocation>
        <location evidence="6 35">Cell membrane</location>
        <topology evidence="6 35">Single-pass type I membrane protein</topology>
    </subcellularLocation>
    <subcellularLocation>
        <location evidence="4">Cell projection</location>
        <location evidence="4">Cilium</location>
    </subcellularLocation>
    <subcellularLocation>
        <location evidence="7">Cytoplasm</location>
    </subcellularLocation>
    <subcellularLocation>
        <location evidence="8">Secreted</location>
    </subcellularLocation>
</comment>
<evidence type="ECO:0000259" key="39">
    <source>
        <dbReference type="PROSITE" id="PS52010"/>
    </source>
</evidence>
<reference evidence="40 41" key="1">
    <citation type="submission" date="2016-06" db="EMBL/GenBank/DDBJ databases">
        <title>The Draft Genome Sequence and Annotation of the Desert Woodrat Neotoma lepida.</title>
        <authorList>
            <person name="Campbell M."/>
            <person name="Oakeson K.F."/>
            <person name="Yandell M."/>
            <person name="Halpert J.R."/>
            <person name="Dearing D."/>
        </authorList>
    </citation>
    <scope>NUCLEOTIDE SEQUENCE [LARGE SCALE GENOMIC DNA]</scope>
    <source>
        <strain evidence="40">417</strain>
        <tissue evidence="40">Liver</tissue>
    </source>
</reference>
<dbReference type="Pfam" id="PF01401">
    <property type="entry name" value="Peptidase_M2"/>
    <property type="match status" value="1"/>
</dbReference>
<evidence type="ECO:0000256" key="32">
    <source>
        <dbReference type="PIRSR" id="PIRSR601548-4"/>
    </source>
</evidence>
<evidence type="ECO:0000256" key="11">
    <source>
        <dbReference type="ARBA" id="ARBA00022490"/>
    </source>
</evidence>
<dbReference type="GO" id="GO:0005737">
    <property type="term" value="C:cytoplasm"/>
    <property type="evidence" value="ECO:0007669"/>
    <property type="project" value="UniProtKB-SubCell"/>
</dbReference>
<evidence type="ECO:0000256" key="29">
    <source>
        <dbReference type="PIRSR" id="PIRSR601548-10"/>
    </source>
</evidence>
<feature type="binding site" evidence="30">
    <location>
        <position position="145"/>
    </location>
    <ligand>
        <name>chloride</name>
        <dbReference type="ChEBI" id="CHEBI:17996"/>
        <label>1</label>
    </ligand>
</feature>
<feature type="binding site" evidence="31">
    <location>
        <position position="309"/>
    </location>
    <ligand>
        <name>Zn(2+)</name>
        <dbReference type="ChEBI" id="CHEBI:29105"/>
        <label>1</label>
        <note>catalytic</note>
    </ligand>
</feature>
<keyword evidence="21 35" id="KW-1133">Transmembrane helix</keyword>
<evidence type="ECO:0000256" key="28">
    <source>
        <dbReference type="PIRSR" id="PIRSR601548-1"/>
    </source>
</evidence>
<evidence type="ECO:0000313" key="41">
    <source>
        <dbReference type="Proteomes" id="UP000092124"/>
    </source>
</evidence>
<comment type="caution">
    <text evidence="36">Lacks conserved residue(s) required for the propagation of feature annotation.</text>
</comment>
<dbReference type="GO" id="GO:0004180">
    <property type="term" value="F:carboxypeptidase activity"/>
    <property type="evidence" value="ECO:0007669"/>
    <property type="project" value="UniProtKB-KW"/>
</dbReference>
<dbReference type="PANTHER" id="PTHR10514:SF24">
    <property type="entry name" value="ANGIOTENSIN-CONVERTING ENZYME 2"/>
    <property type="match status" value="1"/>
</dbReference>
<evidence type="ECO:0000256" key="37">
    <source>
        <dbReference type="RuleBase" id="RU361144"/>
    </source>
</evidence>
<evidence type="ECO:0000256" key="31">
    <source>
        <dbReference type="PIRSR" id="PIRSR601548-3"/>
    </source>
</evidence>
<dbReference type="SUPFAM" id="SSF55486">
    <property type="entry name" value="Metalloproteases ('zincins'), catalytic domain"/>
    <property type="match status" value="1"/>
</dbReference>
<dbReference type="Proteomes" id="UP000092124">
    <property type="component" value="Unassembled WGS sequence"/>
</dbReference>
<evidence type="ECO:0000256" key="4">
    <source>
        <dbReference type="ARBA" id="ARBA00004138"/>
    </source>
</evidence>
<dbReference type="PROSITE" id="PS52010">
    <property type="entry name" value="COLLECTRIN_LIKE"/>
    <property type="match status" value="1"/>
</dbReference>
<evidence type="ECO:0000256" key="15">
    <source>
        <dbReference type="ARBA" id="ARBA00022670"/>
    </source>
</evidence>
<keyword evidence="11" id="KW-0963">Cytoplasm</keyword>
<dbReference type="GO" id="GO:0046872">
    <property type="term" value="F:metal ion binding"/>
    <property type="evidence" value="ECO:0007669"/>
    <property type="project" value="UniProtKB-KW"/>
</dbReference>
<evidence type="ECO:0000256" key="36">
    <source>
        <dbReference type="PROSITE-ProRule" id="PRU01355"/>
    </source>
</evidence>
<evidence type="ECO:0000256" key="27">
    <source>
        <dbReference type="ARBA" id="ARBA00023273"/>
    </source>
</evidence>
<dbReference type="PROSITE" id="PS52011">
    <property type="entry name" value="PEPTIDASE_M2"/>
    <property type="match status" value="1"/>
</dbReference>
<dbReference type="STRING" id="56216.A0A1A6H1E5"/>
<dbReference type="GO" id="GO:0006508">
    <property type="term" value="P:proteolysis"/>
    <property type="evidence" value="ECO:0007669"/>
    <property type="project" value="UniProtKB-KW"/>
</dbReference>
<keyword evidence="16 35" id="KW-0812">Transmembrane</keyword>
<sequence length="679" mass="77887">NEAAAKWSAFYEEQSKLAKSYSLQEIQNLIIKRQLQALQQSGSSALSADKNKQMNTILNSMSTIYSTGKVCNPKNPQECLLLEPGLDDIMATSTDYSERLWAWEGWRAEIGKQLRPLYEEYVVLKNEMARANNYTDYGDYWRGDYEAEGEEGYNYNRNQLIEDIKPLYEHLHAYVRTKLMDTYPSYISPTGCLPAHLLGDMWGRFWTNLYPLTVPFGQKPNIDVTDTMVKQGWDAQRIFKEAEKFFVSVGLPHMTQGFWENSMLVDPGDDRKVVCHPTAWDLGKGDFRIKMCTKVTMDNFLTAHHEMGHIQYDMAYATQPFLLRNGANEGFHEAVGEIMSLSAATPEHLKSIGLLPSDFHEDNETEINFLLKQALTIVGTLPFTYMLEKWRREIVGVVEPLPHDETYCDPAVLFHVSNDYSFIRYYTRTIYQFQFQEALCQAAKYDGPLHKCDISNSTEAGQKLLNMLRLGNSEPWTLALENVVGARTMDVRPLLNYFEPLFVWLKEQNKNSLVGWNTDWSPYADQSIKVRISLKTALGKDAYEWNDNEMYLFQSSVAYAMRVYFAKNKNQTVLFGVENIHVSDLKPRISFNFFVTSPQNVSNIIPRKEVEDAIRISRGRINDVFGLDDNSLEFLGIYPTLAPPYQPPVTIWLIIFGVVMGIVVVGIFILIFTGIKGRK</sequence>
<feature type="domain" description="Collectrin-like" evidence="39">
    <location>
        <begin position="524"/>
        <end position="679"/>
    </location>
</feature>
<dbReference type="PANTHER" id="PTHR10514">
    <property type="entry name" value="ANGIOTENSIN-CONVERTING ENZYME"/>
    <property type="match status" value="1"/>
</dbReference>
<comment type="caution">
    <text evidence="40">The sequence shown here is derived from an EMBL/GenBank/DDBJ whole genome shotgun (WGS) entry which is preliminary data.</text>
</comment>
<evidence type="ECO:0000256" key="6">
    <source>
        <dbReference type="ARBA" id="ARBA00004251"/>
    </source>
</evidence>
<feature type="active site" description="Proton donor 1" evidence="28">
    <location>
        <position position="415"/>
    </location>
</feature>
<evidence type="ECO:0000256" key="22">
    <source>
        <dbReference type="ARBA" id="ARBA00023049"/>
    </source>
</evidence>
<feature type="disulfide bond" evidence="32">
    <location>
        <begin position="275"/>
        <end position="292"/>
    </location>
</feature>
<dbReference type="GO" id="GO:0005615">
    <property type="term" value="C:extracellular space"/>
    <property type="evidence" value="ECO:0007669"/>
    <property type="project" value="TreeGrafter"/>
</dbReference>
<feature type="transmembrane region" description="Helical" evidence="38">
    <location>
        <begin position="651"/>
        <end position="675"/>
    </location>
</feature>
<evidence type="ECO:0000256" key="3">
    <source>
        <dbReference type="ARBA" id="ARBA00001923"/>
    </source>
</evidence>
<evidence type="ECO:0000256" key="13">
    <source>
        <dbReference type="ARBA" id="ARBA00022553"/>
    </source>
</evidence>
<evidence type="ECO:0000256" key="14">
    <source>
        <dbReference type="ARBA" id="ARBA00022645"/>
    </source>
</evidence>
<feature type="non-terminal residue" evidence="40">
    <location>
        <position position="1"/>
    </location>
</feature>
<organism evidence="40 41">
    <name type="scientific">Neotoma lepida</name>
    <name type="common">Desert woodrat</name>
    <dbReference type="NCBI Taxonomy" id="56216"/>
    <lineage>
        <taxon>Eukaryota</taxon>
        <taxon>Metazoa</taxon>
        <taxon>Chordata</taxon>
        <taxon>Craniata</taxon>
        <taxon>Vertebrata</taxon>
        <taxon>Euteleostomi</taxon>
        <taxon>Mammalia</taxon>
        <taxon>Eutheria</taxon>
        <taxon>Euarchontoglires</taxon>
        <taxon>Glires</taxon>
        <taxon>Rodentia</taxon>
        <taxon>Myomorpha</taxon>
        <taxon>Muroidea</taxon>
        <taxon>Cricetidae</taxon>
        <taxon>Neotominae</taxon>
        <taxon>Neotoma</taxon>
    </lineage>
</organism>
<dbReference type="OrthoDB" id="10029630at2759"/>
<comment type="cofactor">
    <cofactor evidence="37">
        <name>Zn(2+)</name>
        <dbReference type="ChEBI" id="CHEBI:29105"/>
    </cofactor>
    <text evidence="37">Binds 1 zinc ion per subunit.</text>
</comment>
<evidence type="ECO:0000256" key="5">
    <source>
        <dbReference type="ARBA" id="ARBA00004221"/>
    </source>
</evidence>
<evidence type="ECO:0000256" key="20">
    <source>
        <dbReference type="ARBA" id="ARBA00022833"/>
    </source>
</evidence>
<evidence type="ECO:0000256" key="30">
    <source>
        <dbReference type="PIRSR" id="PIRSR601548-2"/>
    </source>
</evidence>
<keyword evidence="20 31" id="KW-0862">Zinc</keyword>
<feature type="disulfide bond" evidence="32">
    <location>
        <begin position="440"/>
        <end position="452"/>
    </location>
</feature>
<evidence type="ECO:0000256" key="33">
    <source>
        <dbReference type="PIRSR" id="PIRSR601548-6"/>
    </source>
</evidence>
<keyword evidence="22 37" id="KW-0482">Metalloprotease</keyword>
<keyword evidence="26" id="KW-0868">Chloride</keyword>
<dbReference type="AlphaFoldDB" id="A0A1A6H1E5"/>
<evidence type="ECO:0000256" key="19">
    <source>
        <dbReference type="ARBA" id="ARBA00022801"/>
    </source>
</evidence>
<feature type="disulfide bond" evidence="32 36">
    <location>
        <begin position="71"/>
        <end position="79"/>
    </location>
</feature>
<keyword evidence="25 29" id="KW-0325">Glycoprotein</keyword>
<dbReference type="InterPro" id="IPR031588">
    <property type="entry name" value="Collectrin_dom"/>
</dbReference>
<evidence type="ECO:0000256" key="34">
    <source>
        <dbReference type="PIRSR" id="PIRSR601548-8"/>
    </source>
</evidence>
<gene>
    <name evidence="40" type="ORF">A6R68_00014</name>
</gene>
<feature type="binding site" evidence="30">
    <location>
        <position position="424"/>
    </location>
    <ligand>
        <name>chloride</name>
        <dbReference type="ChEBI" id="CHEBI:17996"/>
        <label>1</label>
    </ligand>
</feature>
<dbReference type="GO" id="GO:0016324">
    <property type="term" value="C:apical plasma membrane"/>
    <property type="evidence" value="ECO:0007669"/>
    <property type="project" value="UniProtKB-SubCell"/>
</dbReference>
<evidence type="ECO:0000256" key="10">
    <source>
        <dbReference type="ARBA" id="ARBA00022475"/>
    </source>
</evidence>
<evidence type="ECO:0000256" key="12">
    <source>
        <dbReference type="ARBA" id="ARBA00022525"/>
    </source>
</evidence>
<keyword evidence="17 31" id="KW-0479">Metal-binding</keyword>
<feature type="glycosylation site" description="N-linked (GlcNAc...) (complex) asparagine" evidence="29">
    <location>
        <position position="28"/>
    </location>
</feature>
<evidence type="ECO:0000256" key="21">
    <source>
        <dbReference type="ARBA" id="ARBA00022989"/>
    </source>
</evidence>
<feature type="binding site" evidence="31">
    <location>
        <position position="305"/>
    </location>
    <ligand>
        <name>Zn(2+)</name>
        <dbReference type="ChEBI" id="CHEBI:29105"/>
        <label>1</label>
        <note>catalytic</note>
    </ligand>
</feature>
<dbReference type="GO" id="GO:0008237">
    <property type="term" value="F:metallopeptidase activity"/>
    <property type="evidence" value="ECO:0007669"/>
    <property type="project" value="UniProtKB-KW"/>
</dbReference>
<dbReference type="Pfam" id="PF16959">
    <property type="entry name" value="Collectrin"/>
    <property type="match status" value="1"/>
</dbReference>
<feature type="binding site" evidence="31">
    <location>
        <position position="333"/>
    </location>
    <ligand>
        <name>Zn(2+)</name>
        <dbReference type="ChEBI" id="CHEBI:29105"/>
        <label>1</label>
        <note>catalytic</note>
    </ligand>
</feature>
<feature type="active site" description="Proton acceptor 1" evidence="28">
    <location>
        <position position="306"/>
    </location>
</feature>
<accession>A0A1A6H1E5</accession>
<evidence type="ECO:0000256" key="24">
    <source>
        <dbReference type="ARBA" id="ARBA00023157"/>
    </source>
</evidence>
<evidence type="ECO:0000256" key="18">
    <source>
        <dbReference type="ARBA" id="ARBA00022729"/>
    </source>
</evidence>
<evidence type="ECO:0000256" key="16">
    <source>
        <dbReference type="ARBA" id="ARBA00022692"/>
    </source>
</evidence>
<evidence type="ECO:0000256" key="1">
    <source>
        <dbReference type="ARBA" id="ARBA00000796"/>
    </source>
</evidence>
<dbReference type="GO" id="GO:0005929">
    <property type="term" value="C:cilium"/>
    <property type="evidence" value="ECO:0007669"/>
    <property type="project" value="UniProtKB-SubCell"/>
</dbReference>
<keyword evidence="24 32" id="KW-1015">Disulfide bond</keyword>
<keyword evidence="14 37" id="KW-0121">Carboxypeptidase</keyword>
<evidence type="ECO:0000256" key="17">
    <source>
        <dbReference type="ARBA" id="ARBA00022723"/>
    </source>
</evidence>
<dbReference type="Gene3D" id="1.10.1370.30">
    <property type="match status" value="1"/>
</dbReference>
<evidence type="ECO:0000256" key="7">
    <source>
        <dbReference type="ARBA" id="ARBA00004496"/>
    </source>
</evidence>
<comment type="similarity">
    <text evidence="9 36 37">Belongs to the peptidase M2 family.</text>
</comment>
<comment type="catalytic activity">
    <reaction evidence="1">
        <text>angiotensin I + H2O = angiotensin-(1-9) + L-leucine</text>
        <dbReference type="Rhea" id="RHEA:63532"/>
        <dbReference type="ChEBI" id="CHEBI:15377"/>
        <dbReference type="ChEBI" id="CHEBI:57427"/>
        <dbReference type="ChEBI" id="CHEBI:147350"/>
        <dbReference type="ChEBI" id="CHEBI:147351"/>
    </reaction>
    <physiologicalReaction direction="left-to-right" evidence="1">
        <dbReference type="Rhea" id="RHEA:63533"/>
    </physiologicalReaction>
</comment>
<evidence type="ECO:0000256" key="26">
    <source>
        <dbReference type="ARBA" id="ARBA00023214"/>
    </source>
</evidence>
<evidence type="ECO:0000256" key="2">
    <source>
        <dbReference type="ARBA" id="ARBA00001502"/>
    </source>
</evidence>
<evidence type="ECO:0000313" key="40">
    <source>
        <dbReference type="EMBL" id="OBS71437.1"/>
    </source>
</evidence>
<feature type="binding site" evidence="34">
    <location>
        <position position="309"/>
    </location>
    <ligand>
        <name>Zn(2+)</name>
        <dbReference type="ChEBI" id="CHEBI:29105"/>
        <label>2</label>
        <note>catalytic</note>
    </ligand>
</feature>